<dbReference type="InterPro" id="IPR036942">
    <property type="entry name" value="Beta-barrel_TonB_sf"/>
</dbReference>
<dbReference type="Gene3D" id="2.60.40.1120">
    <property type="entry name" value="Carboxypeptidase-like, regulatory domain"/>
    <property type="match status" value="1"/>
</dbReference>
<evidence type="ECO:0000256" key="7">
    <source>
        <dbReference type="PROSITE-ProRule" id="PRU01360"/>
    </source>
</evidence>
<dbReference type="PROSITE" id="PS52016">
    <property type="entry name" value="TONB_DEPENDENT_REC_3"/>
    <property type="match status" value="1"/>
</dbReference>
<evidence type="ECO:0000313" key="9">
    <source>
        <dbReference type="EMBL" id="GKH72414.1"/>
    </source>
</evidence>
<keyword evidence="2 7" id="KW-0813">Transport</keyword>
<evidence type="ECO:0000256" key="4">
    <source>
        <dbReference type="ARBA" id="ARBA00022692"/>
    </source>
</evidence>
<evidence type="ECO:0000313" key="15">
    <source>
        <dbReference type="Proteomes" id="UP000261088"/>
    </source>
</evidence>
<gene>
    <name evidence="9" type="ORF">CE91St3_22770</name>
    <name evidence="14" type="ORF">DW828_16595</name>
    <name evidence="13" type="ORF">DXB61_05460</name>
    <name evidence="10" type="ORF">GMD82_10040</name>
    <name evidence="11" type="ORF">GMD92_15355</name>
    <name evidence="12" type="ORF">GME02_07920</name>
</gene>
<keyword evidence="6 7" id="KW-0998">Cell outer membrane</keyword>
<name>A0A355VNP2_9BACT</name>
<evidence type="ECO:0000259" key="8">
    <source>
        <dbReference type="Pfam" id="PF07715"/>
    </source>
</evidence>
<comment type="caution">
    <text evidence="14">The sequence shown here is derived from an EMBL/GenBank/DDBJ whole genome shotgun (WGS) entry which is preliminary data.</text>
</comment>
<dbReference type="Proteomes" id="UP000261088">
    <property type="component" value="Unassembled WGS sequence"/>
</dbReference>
<evidence type="ECO:0000313" key="10">
    <source>
        <dbReference type="EMBL" id="MTU39815.1"/>
    </source>
</evidence>
<keyword evidence="17" id="KW-1185">Reference proteome</keyword>
<keyword evidence="14" id="KW-0675">Receptor</keyword>
<evidence type="ECO:0000256" key="2">
    <source>
        <dbReference type="ARBA" id="ARBA00022448"/>
    </source>
</evidence>
<dbReference type="Pfam" id="PF07715">
    <property type="entry name" value="Plug"/>
    <property type="match status" value="1"/>
</dbReference>
<evidence type="ECO:0000313" key="11">
    <source>
        <dbReference type="EMBL" id="MTU70405.1"/>
    </source>
</evidence>
<dbReference type="Proteomes" id="UP000448908">
    <property type="component" value="Unassembled WGS sequence"/>
</dbReference>
<evidence type="ECO:0000313" key="13">
    <source>
        <dbReference type="EMBL" id="RGN52993.1"/>
    </source>
</evidence>
<keyword evidence="4 7" id="KW-0812">Transmembrane</keyword>
<dbReference type="Proteomes" id="UP000482671">
    <property type="component" value="Unassembled WGS sequence"/>
</dbReference>
<dbReference type="STRING" id="46503.ERS852463_03333"/>
<evidence type="ECO:0000313" key="17">
    <source>
        <dbReference type="Proteomes" id="UP000434916"/>
    </source>
</evidence>
<dbReference type="Gene3D" id="2.170.130.10">
    <property type="entry name" value="TonB-dependent receptor, plug domain"/>
    <property type="match status" value="1"/>
</dbReference>
<sequence length="1036" mass="114436">MIKSIYSNLLPKAVLLSVFLSPGYVISKAHANTDSISGIEQTNGKLSGRVIDAKGEPIPGANISVKGTTIGTITDMDGNFSIDVNPNQILTISFIGYETKTIPVSNQKTLNVVLQETVNQLDELVVVSYGTQKKRDLTGSVSKIDAGELESFPVGQFAQKLQGQVAGVQINQSTGQPGKGMGFRIRGAASINGGSSPLFVVDGIPINMDLSSINPDEIETFSILKDAAATSLYGSRAANGVVLITTKRGKQGKTQVDVNASFGIQTLKGLKTPDVMNGEEFAQYKKEYYEDAARYEGYTGGVPEQYQNPSQYGTGTNWYDLLTRNAATQNYSISVTANKDKFNTAIVLGYFRQDGVMYNSNFERYSLRANNDYQVNDRLKLGLNIAPTLQIKNNQNTDGGWQILSAAFLADPTVNPYDENGEPILSLNSPGMFPQPNWIRVLHEKTSKTQDLALLSNAFAELDIWNGIKYKFQAGFDLGAKNYRDFTPSTAGGAMFTAPPQKASGQYNTNFHYSWTIENMLMYNHKFGNHNIDALVGYSAQKYSNEYNQLTATDFPSDDIPWMGAGATKNGDNNIEQWALASVIARANYSFKDRYLLQATFRRDGCSRFGAGNKYANFPSISAGWIVSDEAFMEPVTNVMNYLKIRASYGLTGNYNIGNYRYIAGVSTYNYVLGGSLAPGKGLGNLGNNALTWEETKQLDLGVDIGFLNDRIYLMYDYYNKKVDGLLYQVDIPRASGFSNIYSNIGDYKAWGHEITLQSRNLVGDFKWTTNLNIAFNRNEITKMGTNNTPKGGYSNQEDFNRLAVGEPIGIFMGYVFDGVYMTEEEFNSQPKHASSEIGTVRMKDVSGPNGVPDGIIDNNDRVKIGDPNPDFIYGMTNEFSWKNFDLSILISGQVGGDIINSNYEHTLNIDGCFNVLKKVANRWRSPENPGDGQVPRTKAGTTELFRFNNSSWVYDASYLTIKNITLGYTIPIKPSQYLSKLRVYVTAQQLVTFTKYPGMNPEIAMNEDMGWNGLGVDRTTYPVPRTFSIGCNISF</sequence>
<evidence type="ECO:0000313" key="12">
    <source>
        <dbReference type="EMBL" id="MTV01598.1"/>
    </source>
</evidence>
<organism evidence="14 16">
    <name type="scientific">Parabacteroides merdae</name>
    <dbReference type="NCBI Taxonomy" id="46503"/>
    <lineage>
        <taxon>Bacteria</taxon>
        <taxon>Pseudomonadati</taxon>
        <taxon>Bacteroidota</taxon>
        <taxon>Bacteroidia</taxon>
        <taxon>Bacteroidales</taxon>
        <taxon>Tannerellaceae</taxon>
        <taxon>Parabacteroides</taxon>
    </lineage>
</organism>
<dbReference type="SUPFAM" id="SSF49464">
    <property type="entry name" value="Carboxypeptidase regulatory domain-like"/>
    <property type="match status" value="1"/>
</dbReference>
<dbReference type="FunFam" id="2.60.40.1120:FF:000003">
    <property type="entry name" value="Outer membrane protein Omp121"/>
    <property type="match status" value="1"/>
</dbReference>
<evidence type="ECO:0000256" key="1">
    <source>
        <dbReference type="ARBA" id="ARBA00004571"/>
    </source>
</evidence>
<evidence type="ECO:0000313" key="19">
    <source>
        <dbReference type="Proteomes" id="UP000482671"/>
    </source>
</evidence>
<feature type="domain" description="TonB-dependent receptor plug" evidence="8">
    <location>
        <begin position="133"/>
        <end position="241"/>
    </location>
</feature>
<evidence type="ECO:0000313" key="14">
    <source>
        <dbReference type="EMBL" id="RHC80890.1"/>
    </source>
</evidence>
<dbReference type="Pfam" id="PF13715">
    <property type="entry name" value="CarbopepD_reg_2"/>
    <property type="match status" value="1"/>
</dbReference>
<dbReference type="InterPro" id="IPR037066">
    <property type="entry name" value="Plug_dom_sf"/>
</dbReference>
<proteinExistence type="inferred from homology"/>
<comment type="similarity">
    <text evidence="7">Belongs to the TonB-dependent receptor family.</text>
</comment>
<dbReference type="EMBL" id="BQNZ01000002">
    <property type="protein sequence ID" value="GKH72414.1"/>
    <property type="molecule type" value="Genomic_DNA"/>
</dbReference>
<dbReference type="EMBL" id="QSUP01000004">
    <property type="protein sequence ID" value="RGN52993.1"/>
    <property type="molecule type" value="Genomic_DNA"/>
</dbReference>
<dbReference type="NCBIfam" id="TIGR04056">
    <property type="entry name" value="OMP_RagA_SusC"/>
    <property type="match status" value="1"/>
</dbReference>
<dbReference type="InterPro" id="IPR008969">
    <property type="entry name" value="CarboxyPept-like_regulatory"/>
</dbReference>
<reference evidence="15 16" key="1">
    <citation type="submission" date="2018-08" db="EMBL/GenBank/DDBJ databases">
        <title>A genome reference for cultivated species of the human gut microbiota.</title>
        <authorList>
            <person name="Zou Y."/>
            <person name="Xue W."/>
            <person name="Luo G."/>
        </authorList>
    </citation>
    <scope>NUCLEOTIDE SEQUENCE [LARGE SCALE GENOMIC DNA]</scope>
    <source>
        <strain evidence="14 16">AM34-17</strain>
        <strain evidence="13 15">OM05-11AA</strain>
    </source>
</reference>
<dbReference type="Proteomes" id="UP000286260">
    <property type="component" value="Unassembled WGS sequence"/>
</dbReference>
<dbReference type="EMBL" id="WNDD01000007">
    <property type="protein sequence ID" value="MTV01598.1"/>
    <property type="molecule type" value="Genomic_DNA"/>
</dbReference>
<keyword evidence="5 7" id="KW-0472">Membrane</keyword>
<protein>
    <submittedName>
        <fullName evidence="9">SusC/RagA family TonB-linked outer membrane protein</fullName>
    </submittedName>
    <submittedName>
        <fullName evidence="14">TonB-dependent receptor</fullName>
    </submittedName>
</protein>
<evidence type="ECO:0000256" key="3">
    <source>
        <dbReference type="ARBA" id="ARBA00022452"/>
    </source>
</evidence>
<reference evidence="17 18" key="2">
    <citation type="journal article" date="2019" name="Nat. Med.">
        <title>A library of human gut bacterial isolates paired with longitudinal multiomics data enables mechanistic microbiome research.</title>
        <authorList>
            <person name="Poyet M."/>
            <person name="Groussin M."/>
            <person name="Gibbons S.M."/>
            <person name="Avila-Pacheco J."/>
            <person name="Jiang X."/>
            <person name="Kearney S.M."/>
            <person name="Perrotta A.R."/>
            <person name="Berdy B."/>
            <person name="Zhao S."/>
            <person name="Lieberman T.D."/>
            <person name="Swanson P.K."/>
            <person name="Smith M."/>
            <person name="Roesemann S."/>
            <person name="Alexander J.E."/>
            <person name="Rich S.A."/>
            <person name="Livny J."/>
            <person name="Vlamakis H."/>
            <person name="Clish C."/>
            <person name="Bullock K."/>
            <person name="Deik A."/>
            <person name="Scott J."/>
            <person name="Pierce K.A."/>
            <person name="Xavier R.J."/>
            <person name="Alm E.J."/>
        </authorList>
    </citation>
    <scope>NUCLEOTIDE SEQUENCE [LARGE SCALE GENOMIC DNA]</scope>
    <source>
        <strain evidence="12 19">BIOML-A11</strain>
        <strain evidence="11 18">BIOML-A16</strain>
        <strain evidence="10 17">BIOML-A29</strain>
    </source>
</reference>
<dbReference type="RefSeq" id="WP_005633876.1">
    <property type="nucleotide sequence ID" value="NZ_BAABYG010000001.1"/>
</dbReference>
<evidence type="ECO:0000313" key="18">
    <source>
        <dbReference type="Proteomes" id="UP000448908"/>
    </source>
</evidence>
<comment type="subcellular location">
    <subcellularLocation>
        <location evidence="1 7">Cell outer membrane</location>
        <topology evidence="1 7">Multi-pass membrane protein</topology>
    </subcellularLocation>
</comment>
<evidence type="ECO:0000313" key="16">
    <source>
        <dbReference type="Proteomes" id="UP000286260"/>
    </source>
</evidence>
<evidence type="ECO:0000256" key="6">
    <source>
        <dbReference type="ARBA" id="ARBA00023237"/>
    </source>
</evidence>
<dbReference type="InterPro" id="IPR039426">
    <property type="entry name" value="TonB-dep_rcpt-like"/>
</dbReference>
<dbReference type="EMBL" id="WNDA01000026">
    <property type="protein sequence ID" value="MTU70405.1"/>
    <property type="molecule type" value="Genomic_DNA"/>
</dbReference>
<dbReference type="FunFam" id="2.170.130.10:FF:000008">
    <property type="entry name" value="SusC/RagA family TonB-linked outer membrane protein"/>
    <property type="match status" value="1"/>
</dbReference>
<dbReference type="OrthoDB" id="9768177at2"/>
<dbReference type="EMBL" id="QSII01000027">
    <property type="protein sequence ID" value="RHC80890.1"/>
    <property type="molecule type" value="Genomic_DNA"/>
</dbReference>
<dbReference type="Gene3D" id="2.40.170.20">
    <property type="entry name" value="TonB-dependent receptor, beta-barrel domain"/>
    <property type="match status" value="1"/>
</dbReference>
<dbReference type="GO" id="GO:0009279">
    <property type="term" value="C:cell outer membrane"/>
    <property type="evidence" value="ECO:0007669"/>
    <property type="project" value="UniProtKB-SubCell"/>
</dbReference>
<dbReference type="SUPFAM" id="SSF56935">
    <property type="entry name" value="Porins"/>
    <property type="match status" value="1"/>
</dbReference>
<dbReference type="InterPro" id="IPR012910">
    <property type="entry name" value="Plug_dom"/>
</dbReference>
<dbReference type="Proteomes" id="UP001055114">
    <property type="component" value="Unassembled WGS sequence"/>
</dbReference>
<evidence type="ECO:0000256" key="5">
    <source>
        <dbReference type="ARBA" id="ARBA00023136"/>
    </source>
</evidence>
<keyword evidence="3 7" id="KW-1134">Transmembrane beta strand</keyword>
<dbReference type="GeneID" id="49203806"/>
<dbReference type="InterPro" id="IPR023997">
    <property type="entry name" value="TonB-dep_OMP_SusC/RagA_CS"/>
</dbReference>
<dbReference type="Proteomes" id="UP000434916">
    <property type="component" value="Unassembled WGS sequence"/>
</dbReference>
<accession>A0A355VNP2</accession>
<reference evidence="9" key="3">
    <citation type="submission" date="2022-01" db="EMBL/GenBank/DDBJ databases">
        <title>Novel bile acid biosynthetic pathways are enriched in the microbiome of centenarians.</title>
        <authorList>
            <person name="Sato Y."/>
            <person name="Atarashi K."/>
            <person name="Plichta R.D."/>
            <person name="Arai Y."/>
            <person name="Sasajima S."/>
            <person name="Kearney M.S."/>
            <person name="Suda W."/>
            <person name="Takeshita K."/>
            <person name="Sasaki T."/>
            <person name="Okamoto S."/>
            <person name="Skelly N.A."/>
            <person name="Okamura Y."/>
            <person name="Vlamakis H."/>
            <person name="Li Y."/>
            <person name="Tanoue T."/>
            <person name="Takei H."/>
            <person name="Nittono H."/>
            <person name="Narushima S."/>
            <person name="Irie J."/>
            <person name="Itoh H."/>
            <person name="Moriya K."/>
            <person name="Sugiura Y."/>
            <person name="Suematsu M."/>
            <person name="Moritoki N."/>
            <person name="Shibata S."/>
            <person name="Littman R.D."/>
            <person name="Fischbach A.M."/>
            <person name="Uwamino Y."/>
            <person name="Inoue T."/>
            <person name="Honda A."/>
            <person name="Hattori M."/>
            <person name="Murai T."/>
            <person name="Xavier J.R."/>
            <person name="Hirose N."/>
            <person name="Honda K."/>
        </authorList>
    </citation>
    <scope>NUCLEOTIDE SEQUENCE</scope>
    <source>
        <strain evidence="9">CE91-St3</strain>
    </source>
</reference>
<dbReference type="NCBIfam" id="TIGR04057">
    <property type="entry name" value="SusC_RagA_signa"/>
    <property type="match status" value="1"/>
</dbReference>
<dbReference type="AlphaFoldDB" id="A0A355VNP2"/>
<dbReference type="EMBL" id="WNCN01000011">
    <property type="protein sequence ID" value="MTU39815.1"/>
    <property type="molecule type" value="Genomic_DNA"/>
</dbReference>
<dbReference type="InterPro" id="IPR023996">
    <property type="entry name" value="TonB-dep_OMP_SusC/RagA"/>
</dbReference>